<dbReference type="Proteomes" id="UP001162640">
    <property type="component" value="Unassembled WGS sequence"/>
</dbReference>
<evidence type="ECO:0000259" key="3">
    <source>
        <dbReference type="Pfam" id="PF14397"/>
    </source>
</evidence>
<feature type="transmembrane region" description="Helical" evidence="2">
    <location>
        <begin position="117"/>
        <end position="140"/>
    </location>
</feature>
<evidence type="ECO:0000256" key="1">
    <source>
        <dbReference type="SAM" id="MobiDB-lite"/>
    </source>
</evidence>
<dbReference type="InterPro" id="IPR039523">
    <property type="entry name" value="RimK-rel_E_lig_ATP-grasp"/>
</dbReference>
<keyword evidence="2" id="KW-0472">Membrane</keyword>
<evidence type="ECO:0000313" key="4">
    <source>
        <dbReference type="EMBL" id="GMH49128.1"/>
    </source>
</evidence>
<keyword evidence="2" id="KW-0812">Transmembrane</keyword>
<feature type="region of interest" description="Disordered" evidence="1">
    <location>
        <begin position="1"/>
        <end position="26"/>
    </location>
</feature>
<evidence type="ECO:0000256" key="2">
    <source>
        <dbReference type="SAM" id="Phobius"/>
    </source>
</evidence>
<evidence type="ECO:0000313" key="5">
    <source>
        <dbReference type="Proteomes" id="UP001162640"/>
    </source>
</evidence>
<organism evidence="4 5">
    <name type="scientific">Triparma laevis f. inornata</name>
    <dbReference type="NCBI Taxonomy" id="1714386"/>
    <lineage>
        <taxon>Eukaryota</taxon>
        <taxon>Sar</taxon>
        <taxon>Stramenopiles</taxon>
        <taxon>Ochrophyta</taxon>
        <taxon>Bolidophyceae</taxon>
        <taxon>Parmales</taxon>
        <taxon>Triparmaceae</taxon>
        <taxon>Triparma</taxon>
    </lineage>
</organism>
<comment type="caution">
    <text evidence="4">The sequence shown here is derived from an EMBL/GenBank/DDBJ whole genome shotgun (WGS) entry which is preliminary data.</text>
</comment>
<dbReference type="EMBL" id="BLQM01000008">
    <property type="protein sequence ID" value="GMH49128.1"/>
    <property type="molecule type" value="Genomic_DNA"/>
</dbReference>
<proteinExistence type="predicted"/>
<dbReference type="AlphaFoldDB" id="A0A9W7DN35"/>
<feature type="domain" description="Alpha-L-glutamate ligase-related protein ATP-grasp" evidence="3">
    <location>
        <begin position="233"/>
        <end position="402"/>
    </location>
</feature>
<sequence>MVSRSRSSSREKPASGARPFPSTPPSLPSPPVALLLYLSTLLPLLLPSSTLSPLLSKTHALSKTSLTYIYQLTLPIKHWSTPHYRKGTYQQDLLDNLVNVAIPGTGLPLKSFVLNRLFYVGFLIFIIPLLLVVQDLHLVYLGKERQFSQNLLGYNLDWCSLWRINCNLAHLHSLKTGDKGYDMENKWEFILKCEEENIPISPTMEVPGICIKHKNEEGGLGIHFYKSARAGGDWIIQKVIKNSDFVSSLLPDNSPLSTFRVMTLSEACKKSGTKSKPVPSDFETLSCVFRAGREGALTDHDSILFNVDLSTGIIGPGTVNKNWYQTYKPGGELRSGDKTFTSHPDNSKLVTGSKIKNIKQMLNICEEAHMKALPGVPMVGWDVVLCDEDSVEGGICLLEVNLSCNFFRGIFDEPRWWRFVQEVIVEMEKR</sequence>
<keyword evidence="2" id="KW-1133">Transmembrane helix</keyword>
<dbReference type="Pfam" id="PF14397">
    <property type="entry name" value="ATPgrasp_ST"/>
    <property type="match status" value="1"/>
</dbReference>
<reference evidence="5" key="1">
    <citation type="journal article" date="2023" name="Commun. Biol.">
        <title>Genome analysis of Parmales, the sister group of diatoms, reveals the evolutionary specialization of diatoms from phago-mixotrophs to photoautotrophs.</title>
        <authorList>
            <person name="Ban H."/>
            <person name="Sato S."/>
            <person name="Yoshikawa S."/>
            <person name="Yamada K."/>
            <person name="Nakamura Y."/>
            <person name="Ichinomiya M."/>
            <person name="Sato N."/>
            <person name="Blanc-Mathieu R."/>
            <person name="Endo H."/>
            <person name="Kuwata A."/>
            <person name="Ogata H."/>
        </authorList>
    </citation>
    <scope>NUCLEOTIDE SEQUENCE [LARGE SCALE GENOMIC DNA]</scope>
</reference>
<gene>
    <name evidence="4" type="ORF">TL16_g00443</name>
</gene>
<accession>A0A9W7DN35</accession>
<protein>
    <recommendedName>
        <fullName evidence="3">Alpha-L-glutamate ligase-related protein ATP-grasp domain-containing protein</fullName>
    </recommendedName>
</protein>
<name>A0A9W7DN35_9STRA</name>